<dbReference type="EMBL" id="CP034346">
    <property type="protein sequence ID" value="AZS17650.1"/>
    <property type="molecule type" value="Genomic_DNA"/>
</dbReference>
<dbReference type="Gene3D" id="1.20.5.620">
    <property type="entry name" value="F1F0 ATP synthase subunit B, membrane domain"/>
    <property type="match status" value="1"/>
</dbReference>
<organism evidence="16 17">
    <name type="scientific">Paenibacillus lutimineralis</name>
    <dbReference type="NCBI Taxonomy" id="2707005"/>
    <lineage>
        <taxon>Bacteria</taxon>
        <taxon>Bacillati</taxon>
        <taxon>Bacillota</taxon>
        <taxon>Bacilli</taxon>
        <taxon>Bacillales</taxon>
        <taxon>Paenibacillaceae</taxon>
        <taxon>Paenibacillus</taxon>
    </lineage>
</organism>
<evidence type="ECO:0000256" key="3">
    <source>
        <dbReference type="ARBA" id="ARBA00022475"/>
    </source>
</evidence>
<sequence>MKVLWENIVLTMVAFSILYWLLNKYAFGKLFAVMEKRRELVQGQLEEARQTREQATAYVEEQKEALKQARQEAFEIIEQSKQSSSKQARDLLEQAKTDAIRLKDEAVRDIESERNKAMEALRGEIGSYSVNIASKLIEREVESNPEDQEKLVNQYLQEVGRKS</sequence>
<evidence type="ECO:0000256" key="7">
    <source>
        <dbReference type="ARBA" id="ARBA00022989"/>
    </source>
</evidence>
<keyword evidence="15" id="KW-0175">Coiled coil</keyword>
<dbReference type="InterPro" id="IPR002146">
    <property type="entry name" value="ATP_synth_b/b'su_bac/chlpt"/>
</dbReference>
<dbReference type="GO" id="GO:0045259">
    <property type="term" value="C:proton-transporting ATP synthase complex"/>
    <property type="evidence" value="ECO:0007669"/>
    <property type="project" value="UniProtKB-KW"/>
</dbReference>
<dbReference type="GO" id="GO:0012505">
    <property type="term" value="C:endomembrane system"/>
    <property type="evidence" value="ECO:0007669"/>
    <property type="project" value="UniProtKB-SubCell"/>
</dbReference>
<protein>
    <recommendedName>
        <fullName evidence="13">ATP synthase subunit b</fullName>
    </recommendedName>
    <alternativeName>
        <fullName evidence="13">ATP synthase F(0) sector subunit b</fullName>
    </alternativeName>
    <alternativeName>
        <fullName evidence="13">ATPase subunit I</fullName>
    </alternativeName>
    <alternativeName>
        <fullName evidence="13">F-type ATPase subunit b</fullName>
        <shortName evidence="13">F-ATPase subunit b</shortName>
    </alternativeName>
</protein>
<dbReference type="Pfam" id="PF00430">
    <property type="entry name" value="ATP-synt_B"/>
    <property type="match status" value="1"/>
</dbReference>
<dbReference type="PANTHER" id="PTHR33445">
    <property type="entry name" value="ATP SYNTHASE SUBUNIT B', CHLOROPLASTIC"/>
    <property type="match status" value="1"/>
</dbReference>
<evidence type="ECO:0000256" key="12">
    <source>
        <dbReference type="ARBA" id="ARBA00037847"/>
    </source>
</evidence>
<keyword evidence="10 13" id="KW-0066">ATP synthesis</keyword>
<reference evidence="17" key="1">
    <citation type="submission" date="2018-12" db="EMBL/GenBank/DDBJ databases">
        <title>Complete genome sequence of Paenibacillus sp. MBLB1234.</title>
        <authorList>
            <person name="Nam Y.-D."/>
            <person name="Kang J."/>
            <person name="Chung W.-H."/>
            <person name="Park Y.S."/>
        </authorList>
    </citation>
    <scope>NUCLEOTIDE SEQUENCE [LARGE SCALE GENOMIC DNA]</scope>
    <source>
        <strain evidence="17">MBLB1234</strain>
    </source>
</reference>
<dbReference type="GO" id="GO:0046933">
    <property type="term" value="F:proton-transporting ATP synthase activity, rotational mechanism"/>
    <property type="evidence" value="ECO:0007669"/>
    <property type="project" value="UniProtKB-UniRule"/>
</dbReference>
<keyword evidence="7 13" id="KW-1133">Transmembrane helix</keyword>
<dbReference type="Proteomes" id="UP000270678">
    <property type="component" value="Chromosome"/>
</dbReference>
<evidence type="ECO:0000256" key="2">
    <source>
        <dbReference type="ARBA" id="ARBA00022448"/>
    </source>
</evidence>
<accession>A0A3Q9ICM9</accession>
<keyword evidence="5 13" id="KW-0812">Transmembrane</keyword>
<comment type="subcellular location">
    <subcellularLocation>
        <location evidence="13">Cell membrane</location>
        <topology evidence="13">Single-pass membrane protein</topology>
    </subcellularLocation>
    <subcellularLocation>
        <location evidence="12">Endomembrane system</location>
        <topology evidence="12">Single-pass membrane protein</topology>
    </subcellularLocation>
</comment>
<keyword evidence="4 13" id="KW-0138">CF(0)</keyword>
<comment type="function">
    <text evidence="13">Component of the F(0) channel, it forms part of the peripheral stalk, linking F(1) to F(0).</text>
</comment>
<keyword evidence="3 13" id="KW-1003">Cell membrane</keyword>
<dbReference type="InterPro" id="IPR050059">
    <property type="entry name" value="ATP_synthase_B_chain"/>
</dbReference>
<comment type="similarity">
    <text evidence="1 13 14">Belongs to the ATPase B chain family.</text>
</comment>
<dbReference type="SUPFAM" id="SSF81573">
    <property type="entry name" value="F1F0 ATP synthase subunit B, membrane domain"/>
    <property type="match status" value="1"/>
</dbReference>
<dbReference type="NCBIfam" id="TIGR01144">
    <property type="entry name" value="ATP_synt_b"/>
    <property type="match status" value="1"/>
</dbReference>
<evidence type="ECO:0000256" key="6">
    <source>
        <dbReference type="ARBA" id="ARBA00022781"/>
    </source>
</evidence>
<dbReference type="InterPro" id="IPR028987">
    <property type="entry name" value="ATP_synth_B-like_membr_sf"/>
</dbReference>
<keyword evidence="17" id="KW-1185">Reference proteome</keyword>
<evidence type="ECO:0000256" key="8">
    <source>
        <dbReference type="ARBA" id="ARBA00023065"/>
    </source>
</evidence>
<evidence type="ECO:0000256" key="13">
    <source>
        <dbReference type="HAMAP-Rule" id="MF_01398"/>
    </source>
</evidence>
<evidence type="ECO:0000256" key="5">
    <source>
        <dbReference type="ARBA" id="ARBA00022692"/>
    </source>
</evidence>
<dbReference type="AlphaFoldDB" id="A0A3Q9ICM9"/>
<comment type="function">
    <text evidence="11 13">F(1)F(0) ATP synthase produces ATP from ADP in the presence of a proton or sodium gradient. F-type ATPases consist of two structural domains, F(1) containing the extramembraneous catalytic core and F(0) containing the membrane proton channel, linked together by a central stalk and a peripheral stalk. During catalysis, ATP synthesis in the catalytic domain of F(1) is coupled via a rotary mechanism of the central stalk subunits to proton translocation.</text>
</comment>
<dbReference type="PANTHER" id="PTHR33445:SF1">
    <property type="entry name" value="ATP SYNTHASE SUBUNIT B"/>
    <property type="match status" value="1"/>
</dbReference>
<proteinExistence type="inferred from homology"/>
<dbReference type="CDD" id="cd06503">
    <property type="entry name" value="ATP-synt_Fo_b"/>
    <property type="match status" value="1"/>
</dbReference>
<dbReference type="KEGG" id="plut:EI981_26605"/>
<keyword evidence="2 13" id="KW-0813">Transport</keyword>
<dbReference type="OrthoDB" id="282095at2"/>
<evidence type="ECO:0000256" key="9">
    <source>
        <dbReference type="ARBA" id="ARBA00023136"/>
    </source>
</evidence>
<feature type="transmembrane region" description="Helical" evidence="13">
    <location>
        <begin position="6"/>
        <end position="27"/>
    </location>
</feature>
<dbReference type="HAMAP" id="MF_01398">
    <property type="entry name" value="ATP_synth_b_bprime"/>
    <property type="match status" value="1"/>
</dbReference>
<evidence type="ECO:0000256" key="1">
    <source>
        <dbReference type="ARBA" id="ARBA00005513"/>
    </source>
</evidence>
<dbReference type="GO" id="GO:0005886">
    <property type="term" value="C:plasma membrane"/>
    <property type="evidence" value="ECO:0007669"/>
    <property type="project" value="UniProtKB-SubCell"/>
</dbReference>
<keyword evidence="6 13" id="KW-0375">Hydrogen ion transport</keyword>
<dbReference type="GO" id="GO:0046961">
    <property type="term" value="F:proton-transporting ATPase activity, rotational mechanism"/>
    <property type="evidence" value="ECO:0007669"/>
    <property type="project" value="TreeGrafter"/>
</dbReference>
<comment type="subunit">
    <text evidence="13">F-type ATPases have 2 components, F(1) - the catalytic core - and F(0) - the membrane proton channel. F(1) has five subunits: alpha(3), beta(3), gamma(1), delta(1), epsilon(1). F(0) has three main subunits: a(1), b(2) and c(10-14). The alpha and beta chains form an alternating ring which encloses part of the gamma chain. F(1) is attached to F(0) by a central stalk formed by the gamma and epsilon chains, while a peripheral stalk is formed by the delta and b chains.</text>
</comment>
<evidence type="ECO:0000256" key="14">
    <source>
        <dbReference type="RuleBase" id="RU003848"/>
    </source>
</evidence>
<evidence type="ECO:0000256" key="11">
    <source>
        <dbReference type="ARBA" id="ARBA00025198"/>
    </source>
</evidence>
<evidence type="ECO:0000313" key="16">
    <source>
        <dbReference type="EMBL" id="AZS17650.1"/>
    </source>
</evidence>
<dbReference type="InterPro" id="IPR005864">
    <property type="entry name" value="ATP_synth_F0_bsu_bac"/>
</dbReference>
<keyword evidence="9 13" id="KW-0472">Membrane</keyword>
<name>A0A3Q9ICM9_9BACL</name>
<feature type="coiled-coil region" evidence="15">
    <location>
        <begin position="45"/>
        <end position="105"/>
    </location>
</feature>
<evidence type="ECO:0000256" key="10">
    <source>
        <dbReference type="ARBA" id="ARBA00023310"/>
    </source>
</evidence>
<evidence type="ECO:0000256" key="4">
    <source>
        <dbReference type="ARBA" id="ARBA00022547"/>
    </source>
</evidence>
<evidence type="ECO:0000256" key="15">
    <source>
        <dbReference type="SAM" id="Coils"/>
    </source>
</evidence>
<gene>
    <name evidence="13 16" type="primary">atpF</name>
    <name evidence="16" type="ORF">EI981_26605</name>
</gene>
<evidence type="ECO:0000313" key="17">
    <source>
        <dbReference type="Proteomes" id="UP000270678"/>
    </source>
</evidence>
<keyword evidence="8 13" id="KW-0406">Ion transport</keyword>
<dbReference type="RefSeq" id="WP_127003390.1">
    <property type="nucleotide sequence ID" value="NZ_CP034346.1"/>
</dbReference>